<sequence length="217" mass="24224">MCGGRQFKDNSCLAALNHCIFILYGYTAWGTPIFEFWLTANLAVERTSGSSDDRTRLISRAAYRSTPIQQRSHQENLLRLTLAPVAMYMGELPVDFGWRLHETLTDGGKPSSTGTKPVEECLRLNRGPLDKGCRWQNSLSESKQHYPDPHPLVAACGGSHGRAVEFIKEHGCSHRRMLDSSLVVLGSRKPGCPLGYNTEQLMQRNNPIQLDGILRTP</sequence>
<dbReference type="AlphaFoldDB" id="A0A9D4KSE5"/>
<reference evidence="1" key="1">
    <citation type="journal article" date="2019" name="bioRxiv">
        <title>The Genome of the Zebra Mussel, Dreissena polymorpha: A Resource for Invasive Species Research.</title>
        <authorList>
            <person name="McCartney M.A."/>
            <person name="Auch B."/>
            <person name="Kono T."/>
            <person name="Mallez S."/>
            <person name="Zhang Y."/>
            <person name="Obille A."/>
            <person name="Becker A."/>
            <person name="Abrahante J.E."/>
            <person name="Garbe J."/>
            <person name="Badalamenti J.P."/>
            <person name="Herman A."/>
            <person name="Mangelson H."/>
            <person name="Liachko I."/>
            <person name="Sullivan S."/>
            <person name="Sone E.D."/>
            <person name="Koren S."/>
            <person name="Silverstein K.A.T."/>
            <person name="Beckman K.B."/>
            <person name="Gohl D.M."/>
        </authorList>
    </citation>
    <scope>NUCLEOTIDE SEQUENCE</scope>
    <source>
        <strain evidence="1">Duluth1</strain>
        <tissue evidence="1">Whole animal</tissue>
    </source>
</reference>
<comment type="caution">
    <text evidence="1">The sequence shown here is derived from an EMBL/GenBank/DDBJ whole genome shotgun (WGS) entry which is preliminary data.</text>
</comment>
<evidence type="ECO:0000313" key="1">
    <source>
        <dbReference type="EMBL" id="KAH3845016.1"/>
    </source>
</evidence>
<evidence type="ECO:0000313" key="2">
    <source>
        <dbReference type="Proteomes" id="UP000828390"/>
    </source>
</evidence>
<dbReference type="EMBL" id="JAIWYP010000003">
    <property type="protein sequence ID" value="KAH3845016.1"/>
    <property type="molecule type" value="Genomic_DNA"/>
</dbReference>
<proteinExistence type="predicted"/>
<keyword evidence="2" id="KW-1185">Reference proteome</keyword>
<accession>A0A9D4KSE5</accession>
<name>A0A9D4KSE5_DREPO</name>
<reference evidence="1" key="2">
    <citation type="submission" date="2020-11" db="EMBL/GenBank/DDBJ databases">
        <authorList>
            <person name="McCartney M.A."/>
            <person name="Auch B."/>
            <person name="Kono T."/>
            <person name="Mallez S."/>
            <person name="Becker A."/>
            <person name="Gohl D.M."/>
            <person name="Silverstein K.A.T."/>
            <person name="Koren S."/>
            <person name="Bechman K.B."/>
            <person name="Herman A."/>
            <person name="Abrahante J.E."/>
            <person name="Garbe J."/>
        </authorList>
    </citation>
    <scope>NUCLEOTIDE SEQUENCE</scope>
    <source>
        <strain evidence="1">Duluth1</strain>
        <tissue evidence="1">Whole animal</tissue>
    </source>
</reference>
<dbReference type="Proteomes" id="UP000828390">
    <property type="component" value="Unassembled WGS sequence"/>
</dbReference>
<protein>
    <submittedName>
        <fullName evidence="1">Uncharacterized protein</fullName>
    </submittedName>
</protein>
<gene>
    <name evidence="1" type="ORF">DPMN_087285</name>
</gene>
<organism evidence="1 2">
    <name type="scientific">Dreissena polymorpha</name>
    <name type="common">Zebra mussel</name>
    <name type="synonym">Mytilus polymorpha</name>
    <dbReference type="NCBI Taxonomy" id="45954"/>
    <lineage>
        <taxon>Eukaryota</taxon>
        <taxon>Metazoa</taxon>
        <taxon>Spiralia</taxon>
        <taxon>Lophotrochozoa</taxon>
        <taxon>Mollusca</taxon>
        <taxon>Bivalvia</taxon>
        <taxon>Autobranchia</taxon>
        <taxon>Heteroconchia</taxon>
        <taxon>Euheterodonta</taxon>
        <taxon>Imparidentia</taxon>
        <taxon>Neoheterodontei</taxon>
        <taxon>Myida</taxon>
        <taxon>Dreissenoidea</taxon>
        <taxon>Dreissenidae</taxon>
        <taxon>Dreissena</taxon>
    </lineage>
</organism>